<dbReference type="InterPro" id="IPR013149">
    <property type="entry name" value="ADH-like_C"/>
</dbReference>
<feature type="domain" description="Alcohol dehydrogenase-like C-terminal" evidence="2">
    <location>
        <begin position="210"/>
        <end position="320"/>
    </location>
</feature>
<gene>
    <name evidence="4" type="ORF">SAMN04489812_1765</name>
</gene>
<dbReference type="STRING" id="630515.SAMN04489812_1765"/>
<evidence type="ECO:0000313" key="5">
    <source>
        <dbReference type="Proteomes" id="UP000199103"/>
    </source>
</evidence>
<evidence type="ECO:0000313" key="4">
    <source>
        <dbReference type="EMBL" id="SDS39127.1"/>
    </source>
</evidence>
<dbReference type="AlphaFoldDB" id="A0A1H1RTR5"/>
<feature type="domain" description="Alcohol dehydrogenase-like N-terminal" evidence="3">
    <location>
        <begin position="33"/>
        <end position="139"/>
    </location>
</feature>
<keyword evidence="5" id="KW-1185">Reference proteome</keyword>
<protein>
    <submittedName>
        <fullName evidence="4">L-idonate 5-dehydrogenase</fullName>
    </submittedName>
</protein>
<evidence type="ECO:0000256" key="1">
    <source>
        <dbReference type="ARBA" id="ARBA00023002"/>
    </source>
</evidence>
<name>A0A1H1RTR5_9ACTN</name>
<dbReference type="InterPro" id="IPR036291">
    <property type="entry name" value="NAD(P)-bd_dom_sf"/>
</dbReference>
<keyword evidence="1" id="KW-0560">Oxidoreductase</keyword>
<accession>A0A1H1RTR5</accession>
<sequence length="363" mass="38385">MSPNTAAPSSHSALVLDRDLRLHVDQVPDRPPGNGEVLVEVAWTGICGSDLHVVQTGDWVTSWPAILGHEVCGRVLDCPDAALPTGQPVVLDSRVPCGRCRGCERAANLCSELAWLGECRPGGYQQRVVVPVSSVVALPADLPLDVAVLAEPLAVAQHAVHRTVRAAASLRTGWGPELVEGPGNTPFDRLREHGTTSQTPPRCLILGGGPIGQLVALLMSDAGHPIRVVEPDPGRRRLAAALGATVSESIPAGASWPVVIDAAGYPRSLPDALAAVERGGIVTVVALAHHPVELTPADLVEHETIVIGSSGFDDELPIAVTTLTSDPSRFRPLITEALELPELPDRLQRWRQEPPTGKVVIRP</sequence>
<dbReference type="Proteomes" id="UP000199103">
    <property type="component" value="Chromosome I"/>
</dbReference>
<proteinExistence type="predicted"/>
<evidence type="ECO:0000259" key="2">
    <source>
        <dbReference type="Pfam" id="PF00107"/>
    </source>
</evidence>
<dbReference type="Pfam" id="PF00107">
    <property type="entry name" value="ADH_zinc_N"/>
    <property type="match status" value="1"/>
</dbReference>
<dbReference type="RefSeq" id="WP_091523084.1">
    <property type="nucleotide sequence ID" value="NZ_LT629772.1"/>
</dbReference>
<dbReference type="Pfam" id="PF08240">
    <property type="entry name" value="ADH_N"/>
    <property type="match status" value="1"/>
</dbReference>
<dbReference type="InterPro" id="IPR013154">
    <property type="entry name" value="ADH-like_N"/>
</dbReference>
<dbReference type="EMBL" id="LT629772">
    <property type="protein sequence ID" value="SDS39127.1"/>
    <property type="molecule type" value="Genomic_DNA"/>
</dbReference>
<dbReference type="Gene3D" id="3.90.180.10">
    <property type="entry name" value="Medium-chain alcohol dehydrogenases, catalytic domain"/>
    <property type="match status" value="2"/>
</dbReference>
<organism evidence="4 5">
    <name type="scientific">Microlunatus soli</name>
    <dbReference type="NCBI Taxonomy" id="630515"/>
    <lineage>
        <taxon>Bacteria</taxon>
        <taxon>Bacillati</taxon>
        <taxon>Actinomycetota</taxon>
        <taxon>Actinomycetes</taxon>
        <taxon>Propionibacteriales</taxon>
        <taxon>Propionibacteriaceae</taxon>
        <taxon>Microlunatus</taxon>
    </lineage>
</organism>
<dbReference type="PANTHER" id="PTHR43189">
    <property type="entry name" value="ZINC-TYPE ALCOHOL DEHYDROGENASE-LIKE PROTEIN C1198.01-RELATED"/>
    <property type="match status" value="1"/>
</dbReference>
<dbReference type="SUPFAM" id="SSF50129">
    <property type="entry name" value="GroES-like"/>
    <property type="match status" value="1"/>
</dbReference>
<dbReference type="InterPro" id="IPR011032">
    <property type="entry name" value="GroES-like_sf"/>
</dbReference>
<reference evidence="4 5" key="1">
    <citation type="submission" date="2016-10" db="EMBL/GenBank/DDBJ databases">
        <authorList>
            <person name="de Groot N.N."/>
        </authorList>
    </citation>
    <scope>NUCLEOTIDE SEQUENCE [LARGE SCALE GENOMIC DNA]</scope>
    <source>
        <strain evidence="4 5">DSM 21800</strain>
    </source>
</reference>
<dbReference type="SUPFAM" id="SSF51735">
    <property type="entry name" value="NAD(P)-binding Rossmann-fold domains"/>
    <property type="match status" value="1"/>
</dbReference>
<evidence type="ECO:0000259" key="3">
    <source>
        <dbReference type="Pfam" id="PF08240"/>
    </source>
</evidence>
<dbReference type="PANTHER" id="PTHR43189:SF1">
    <property type="entry name" value="ZINC-TYPE ALCOHOL DEHYDROGENASE-LIKE PROTEIN C1198.01"/>
    <property type="match status" value="1"/>
</dbReference>
<dbReference type="GO" id="GO:0016491">
    <property type="term" value="F:oxidoreductase activity"/>
    <property type="evidence" value="ECO:0007669"/>
    <property type="project" value="UniProtKB-KW"/>
</dbReference>
<dbReference type="OrthoDB" id="9797931at2"/>
<dbReference type="Gene3D" id="3.40.50.720">
    <property type="entry name" value="NAD(P)-binding Rossmann-like Domain"/>
    <property type="match status" value="1"/>
</dbReference>